<protein>
    <submittedName>
        <fullName evidence="2">Uncharacterized protein</fullName>
    </submittedName>
</protein>
<feature type="transmembrane region" description="Helical" evidence="1">
    <location>
        <begin position="7"/>
        <end position="24"/>
    </location>
</feature>
<accession>A0A2T1F864</accession>
<evidence type="ECO:0000256" key="1">
    <source>
        <dbReference type="SAM" id="Phobius"/>
    </source>
</evidence>
<feature type="transmembrane region" description="Helical" evidence="1">
    <location>
        <begin position="70"/>
        <end position="89"/>
    </location>
</feature>
<sequence>MNNIHRYCYLLYITIWLVNKYKYLTRIDFSSLDRQGNYALVDRLIIDNILFGAIGILISLLIGSQKKTGTYLICTCAIGLTIAAVTIYLDASFTRNGGQAHVNSVIAFFGWMIPIVIAGWKEIFKDLGSAIIKKRDER</sequence>
<proteinExistence type="predicted"/>
<feature type="transmembrane region" description="Helical" evidence="1">
    <location>
        <begin position="101"/>
        <end position="120"/>
    </location>
</feature>
<dbReference type="EMBL" id="PVWO01000647">
    <property type="protein sequence ID" value="PSB41098.1"/>
    <property type="molecule type" value="Genomic_DNA"/>
</dbReference>
<keyword evidence="1" id="KW-0812">Transmembrane</keyword>
<comment type="caution">
    <text evidence="2">The sequence shown here is derived from an EMBL/GenBank/DDBJ whole genome shotgun (WGS) entry which is preliminary data.</text>
</comment>
<name>A0A2T1F864_9CYAN</name>
<feature type="transmembrane region" description="Helical" evidence="1">
    <location>
        <begin position="44"/>
        <end position="63"/>
    </location>
</feature>
<evidence type="ECO:0000313" key="2">
    <source>
        <dbReference type="EMBL" id="PSB41098.1"/>
    </source>
</evidence>
<organism evidence="2 3">
    <name type="scientific">Chamaesiphon polymorphus CCALA 037</name>
    <dbReference type="NCBI Taxonomy" id="2107692"/>
    <lineage>
        <taxon>Bacteria</taxon>
        <taxon>Bacillati</taxon>
        <taxon>Cyanobacteriota</taxon>
        <taxon>Cyanophyceae</taxon>
        <taxon>Gomontiellales</taxon>
        <taxon>Chamaesiphonaceae</taxon>
        <taxon>Chamaesiphon</taxon>
    </lineage>
</organism>
<evidence type="ECO:0000313" key="3">
    <source>
        <dbReference type="Proteomes" id="UP000238937"/>
    </source>
</evidence>
<gene>
    <name evidence="2" type="ORF">C7B77_27705</name>
</gene>
<dbReference type="Proteomes" id="UP000238937">
    <property type="component" value="Unassembled WGS sequence"/>
</dbReference>
<dbReference type="AlphaFoldDB" id="A0A2T1F864"/>
<reference evidence="2 3" key="1">
    <citation type="submission" date="2018-03" db="EMBL/GenBank/DDBJ databases">
        <title>The ancient ancestry and fast evolution of plastids.</title>
        <authorList>
            <person name="Moore K.R."/>
            <person name="Magnabosco C."/>
            <person name="Momper L."/>
            <person name="Gold D.A."/>
            <person name="Bosak T."/>
            <person name="Fournier G.P."/>
        </authorList>
    </citation>
    <scope>NUCLEOTIDE SEQUENCE [LARGE SCALE GENOMIC DNA]</scope>
    <source>
        <strain evidence="2 3">CCALA 037</strain>
    </source>
</reference>
<keyword evidence="1" id="KW-0472">Membrane</keyword>
<keyword evidence="1" id="KW-1133">Transmembrane helix</keyword>
<keyword evidence="3" id="KW-1185">Reference proteome</keyword>